<dbReference type="InterPro" id="IPR000884">
    <property type="entry name" value="TSP1_rpt"/>
</dbReference>
<evidence type="ECO:0000313" key="2">
    <source>
        <dbReference type="EMBL" id="KAK2140688.1"/>
    </source>
</evidence>
<dbReference type="Proteomes" id="UP001208570">
    <property type="component" value="Unassembled WGS sequence"/>
</dbReference>
<feature type="transmembrane region" description="Helical" evidence="1">
    <location>
        <begin position="180"/>
        <end position="200"/>
    </location>
</feature>
<dbReference type="PROSITE" id="PS50092">
    <property type="entry name" value="TSP1"/>
    <property type="match status" value="1"/>
</dbReference>
<evidence type="ECO:0000313" key="3">
    <source>
        <dbReference type="Proteomes" id="UP001208570"/>
    </source>
</evidence>
<dbReference type="AlphaFoldDB" id="A0AAD9IU88"/>
<keyword evidence="3" id="KW-1185">Reference proteome</keyword>
<gene>
    <name evidence="2" type="ORF">LSH36_1279g00024</name>
</gene>
<protein>
    <submittedName>
        <fullName evidence="2">Uncharacterized protein</fullName>
    </submittedName>
</protein>
<sequence length="437" mass="47221">MRPSQHSSEPCYVATQCTGKGSYRGEWTEWSSSYACPPPEEGCSGKKKVSFRRCVLPAVFGSRLMPFRCPEDSSAVKVERCPCGVGVWSEWSGWTICSPHGDGTRIRRRICVRPNGTAACPGTALEVAVCPAVAAFSVIGHPRIRKVRGTEDIILEQLQANMMKMDDKKSILHNLPRGSLPITVAGFSAATVLMCIVVLIRQKYLQVKGKRKAKKVFKRMTADKEKTALLSSKSYPSPPLYTSTYPPSPILTTTYTSAPMAPYTSAPTAPYTSVPAAPYTSVPAVPSSPMPSSPYTPMPASPYTPVPASPLYTSSSFPLYTSSNLPLYTCAIFPIYTSSSFSLYASASLPLYIGASSPFIDASFPLYISTIFPLYVRVSCPIYNSPVCSLHISSSSFLCVSVSCTLWTTSTKNSPTTNPTMATSTLLIGVWVNPGSM</sequence>
<keyword evidence="1" id="KW-1133">Transmembrane helix</keyword>
<dbReference type="Gene3D" id="2.20.100.10">
    <property type="entry name" value="Thrombospondin type-1 (TSP1) repeat"/>
    <property type="match status" value="1"/>
</dbReference>
<reference evidence="2" key="1">
    <citation type="journal article" date="2023" name="Mol. Biol. Evol.">
        <title>Third-Generation Sequencing Reveals the Adaptive Role of the Epigenome in Three Deep-Sea Polychaetes.</title>
        <authorList>
            <person name="Perez M."/>
            <person name="Aroh O."/>
            <person name="Sun Y."/>
            <person name="Lan Y."/>
            <person name="Juniper S.K."/>
            <person name="Young C.R."/>
            <person name="Angers B."/>
            <person name="Qian P.Y."/>
        </authorList>
    </citation>
    <scope>NUCLEOTIDE SEQUENCE</scope>
    <source>
        <strain evidence="2">P08H-3</strain>
    </source>
</reference>
<dbReference type="SMART" id="SM00209">
    <property type="entry name" value="TSP1"/>
    <property type="match status" value="1"/>
</dbReference>
<accession>A0AAD9IU88</accession>
<dbReference type="Pfam" id="PF00090">
    <property type="entry name" value="TSP_1"/>
    <property type="match status" value="1"/>
</dbReference>
<name>A0AAD9IU88_9ANNE</name>
<dbReference type="EMBL" id="JAODUP010001278">
    <property type="protein sequence ID" value="KAK2140688.1"/>
    <property type="molecule type" value="Genomic_DNA"/>
</dbReference>
<dbReference type="InterPro" id="IPR036383">
    <property type="entry name" value="TSP1_rpt_sf"/>
</dbReference>
<organism evidence="2 3">
    <name type="scientific">Paralvinella palmiformis</name>
    <dbReference type="NCBI Taxonomy" id="53620"/>
    <lineage>
        <taxon>Eukaryota</taxon>
        <taxon>Metazoa</taxon>
        <taxon>Spiralia</taxon>
        <taxon>Lophotrochozoa</taxon>
        <taxon>Annelida</taxon>
        <taxon>Polychaeta</taxon>
        <taxon>Sedentaria</taxon>
        <taxon>Canalipalpata</taxon>
        <taxon>Terebellida</taxon>
        <taxon>Terebelliformia</taxon>
        <taxon>Alvinellidae</taxon>
        <taxon>Paralvinella</taxon>
    </lineage>
</organism>
<dbReference type="SUPFAM" id="SSF82895">
    <property type="entry name" value="TSP-1 type 1 repeat"/>
    <property type="match status" value="1"/>
</dbReference>
<keyword evidence="1" id="KW-0472">Membrane</keyword>
<comment type="caution">
    <text evidence="2">The sequence shown here is derived from an EMBL/GenBank/DDBJ whole genome shotgun (WGS) entry which is preliminary data.</text>
</comment>
<proteinExistence type="predicted"/>
<evidence type="ECO:0000256" key="1">
    <source>
        <dbReference type="SAM" id="Phobius"/>
    </source>
</evidence>
<keyword evidence="1" id="KW-0812">Transmembrane</keyword>